<reference evidence="1" key="1">
    <citation type="submission" date="2020-06" db="EMBL/GenBank/DDBJ databases">
        <authorList>
            <consortium name="Plant Systems Biology data submission"/>
        </authorList>
    </citation>
    <scope>NUCLEOTIDE SEQUENCE</scope>
    <source>
        <strain evidence="1">D6</strain>
    </source>
</reference>
<comment type="caution">
    <text evidence="1">The sequence shown here is derived from an EMBL/GenBank/DDBJ whole genome shotgun (WGS) entry which is preliminary data.</text>
</comment>
<organism evidence="1 2">
    <name type="scientific">Seminavis robusta</name>
    <dbReference type="NCBI Taxonomy" id="568900"/>
    <lineage>
        <taxon>Eukaryota</taxon>
        <taxon>Sar</taxon>
        <taxon>Stramenopiles</taxon>
        <taxon>Ochrophyta</taxon>
        <taxon>Bacillariophyta</taxon>
        <taxon>Bacillariophyceae</taxon>
        <taxon>Bacillariophycidae</taxon>
        <taxon>Naviculales</taxon>
        <taxon>Naviculaceae</taxon>
        <taxon>Seminavis</taxon>
    </lineage>
</organism>
<dbReference type="EMBL" id="CAICTM010000371">
    <property type="protein sequence ID" value="CAB9509034.1"/>
    <property type="molecule type" value="Genomic_DNA"/>
</dbReference>
<dbReference type="Proteomes" id="UP001153069">
    <property type="component" value="Unassembled WGS sequence"/>
</dbReference>
<evidence type="ECO:0000313" key="2">
    <source>
        <dbReference type="Proteomes" id="UP001153069"/>
    </source>
</evidence>
<proteinExistence type="predicted"/>
<dbReference type="SUPFAM" id="SSF48371">
    <property type="entry name" value="ARM repeat"/>
    <property type="match status" value="1"/>
</dbReference>
<dbReference type="InterPro" id="IPR011989">
    <property type="entry name" value="ARM-like"/>
</dbReference>
<dbReference type="InterPro" id="IPR016024">
    <property type="entry name" value="ARM-type_fold"/>
</dbReference>
<accession>A0A9N8DV06</accession>
<name>A0A9N8DV06_9STRA</name>
<keyword evidence="2" id="KW-1185">Reference proteome</keyword>
<sequence>MTSTARDKRSFATEISVLRDDAGADAHKEALLAIYEKLDVDDDRNRSTLVEEGLVAALVKALERSYNKTTYFVYFAYKILAILPGSFDDDPSLRSPANATAIVNSGGLQHVLDFLDSSNEDEIVDTFYAYHGLCVIFAVQVALKEDKGLSLAVAKLVMPVLVTLMETHGLDAEEHKSCDLFVSGCEMFMICARAMEGLVESAHAERMVQSAWSGITYHKNDSEVQEAGRDLLTRLVGPETALEMIDHAEMHHCEDAECSCAA</sequence>
<protein>
    <submittedName>
        <fullName evidence="1">Uncharacterized protein</fullName>
    </submittedName>
</protein>
<dbReference type="AlphaFoldDB" id="A0A9N8DV06"/>
<dbReference type="Gene3D" id="1.25.10.10">
    <property type="entry name" value="Leucine-rich Repeat Variant"/>
    <property type="match status" value="1"/>
</dbReference>
<gene>
    <name evidence="1" type="ORF">SEMRO_372_G128790.1</name>
</gene>
<evidence type="ECO:0000313" key="1">
    <source>
        <dbReference type="EMBL" id="CAB9509034.1"/>
    </source>
</evidence>